<keyword evidence="3" id="KW-1185">Reference proteome</keyword>
<evidence type="ECO:0000313" key="2">
    <source>
        <dbReference type="EMBL" id="CAD0109485.1"/>
    </source>
</evidence>
<reference evidence="2" key="1">
    <citation type="submission" date="2020-06" db="EMBL/GenBank/DDBJ databases">
        <authorList>
            <person name="Onetto C."/>
        </authorList>
    </citation>
    <scope>NUCLEOTIDE SEQUENCE</scope>
</reference>
<feature type="signal peptide" evidence="1">
    <location>
        <begin position="1"/>
        <end position="25"/>
    </location>
</feature>
<dbReference type="EMBL" id="CAINUL010000005">
    <property type="protein sequence ID" value="CAD0109485.1"/>
    <property type="molecule type" value="Genomic_DNA"/>
</dbReference>
<feature type="chain" id="PRO_5040492359" evidence="1">
    <location>
        <begin position="26"/>
        <end position="108"/>
    </location>
</feature>
<keyword evidence="1" id="KW-0732">Signal</keyword>
<dbReference type="AlphaFoldDB" id="A0A9N8PQY1"/>
<protein>
    <submittedName>
        <fullName evidence="2">Uncharacterized protein</fullName>
    </submittedName>
</protein>
<proteinExistence type="predicted"/>
<evidence type="ECO:0000256" key="1">
    <source>
        <dbReference type="SAM" id="SignalP"/>
    </source>
</evidence>
<organism evidence="2 3">
    <name type="scientific">Aureobasidium uvarum</name>
    <dbReference type="NCBI Taxonomy" id="2773716"/>
    <lineage>
        <taxon>Eukaryota</taxon>
        <taxon>Fungi</taxon>
        <taxon>Dikarya</taxon>
        <taxon>Ascomycota</taxon>
        <taxon>Pezizomycotina</taxon>
        <taxon>Dothideomycetes</taxon>
        <taxon>Dothideomycetidae</taxon>
        <taxon>Dothideales</taxon>
        <taxon>Saccotheciaceae</taxon>
        <taxon>Aureobasidium</taxon>
    </lineage>
</organism>
<evidence type="ECO:0000313" key="3">
    <source>
        <dbReference type="Proteomes" id="UP000745764"/>
    </source>
</evidence>
<dbReference type="Proteomes" id="UP000745764">
    <property type="component" value="Unassembled WGS sequence"/>
</dbReference>
<sequence>MSSAAFNVCISAVCLVLATLQATQASPVIGDRSSPSCRVLPGDAAWPKQKAWDELNQTVGGRLIRGTLLAQPCYTPNLDTSTSTTIQDDWTALDPLSVFPEVKMEMQS</sequence>
<name>A0A9N8PQY1_9PEZI</name>
<dbReference type="OrthoDB" id="9983560at2759"/>
<gene>
    <name evidence="2" type="ORF">AWRI4620_LOCUS3740</name>
</gene>
<accession>A0A9N8PQY1</accession>
<comment type="caution">
    <text evidence="2">The sequence shown here is derived from an EMBL/GenBank/DDBJ whole genome shotgun (WGS) entry which is preliminary data.</text>
</comment>